<reference evidence="2" key="1">
    <citation type="submission" date="2022-08" db="EMBL/GenBank/DDBJ databases">
        <title>Genome analysis of Corynebacteriales strain.</title>
        <authorList>
            <person name="Lee S.D."/>
        </authorList>
    </citation>
    <scope>NUCLEOTIDE SEQUENCE</scope>
    <source>
        <strain evidence="2">D3-21</strain>
    </source>
</reference>
<dbReference type="InterPro" id="IPR004675">
    <property type="entry name" value="AhpD_core"/>
</dbReference>
<dbReference type="PANTHER" id="PTHR35446">
    <property type="entry name" value="SI:CH211-175M2.5"/>
    <property type="match status" value="1"/>
</dbReference>
<proteinExistence type="predicted"/>
<dbReference type="NCBIfam" id="TIGR00778">
    <property type="entry name" value="ahpD_dom"/>
    <property type="match status" value="1"/>
</dbReference>
<comment type="caution">
    <text evidence="2">The sequence shown here is derived from an EMBL/GenBank/DDBJ whole genome shotgun (WGS) entry which is preliminary data.</text>
</comment>
<protein>
    <submittedName>
        <fullName evidence="2">Peroxidase-related enzyme</fullName>
    </submittedName>
</protein>
<sequence length="188" mass="21159">MARVAWFFPTPSDDDIPEGLRSLFAKAQQAVGFLPNVFRGYAYRPERFSAWFRHFSALQEPTPNLDTADREMIGVVVSAINRCPYCVISHGHALRAALGDQFTADAIAVNWRHADLDDRRRAICAYAEKLTRAPHTVGEDDLRALAAVGLSTEEVWDVVELVAMYAFTNRLALATGQMPNEQYHYVDR</sequence>
<organism evidence="2 3">
    <name type="scientific">Speluncibacter jeojiensis</name>
    <dbReference type="NCBI Taxonomy" id="2710754"/>
    <lineage>
        <taxon>Bacteria</taxon>
        <taxon>Bacillati</taxon>
        <taxon>Actinomycetota</taxon>
        <taxon>Actinomycetes</taxon>
        <taxon>Mycobacteriales</taxon>
        <taxon>Speluncibacteraceae</taxon>
        <taxon>Speluncibacter</taxon>
    </lineage>
</organism>
<dbReference type="SUPFAM" id="SSF69118">
    <property type="entry name" value="AhpD-like"/>
    <property type="match status" value="1"/>
</dbReference>
<feature type="domain" description="Carboxymuconolactone decarboxylase-like" evidence="1">
    <location>
        <begin position="45"/>
        <end position="113"/>
    </location>
</feature>
<dbReference type="PANTHER" id="PTHR35446:SF2">
    <property type="entry name" value="CARBOXYMUCONOLACTONE DECARBOXYLASE-LIKE DOMAIN-CONTAINING PROTEIN"/>
    <property type="match status" value="1"/>
</dbReference>
<dbReference type="Pfam" id="PF02627">
    <property type="entry name" value="CMD"/>
    <property type="match status" value="1"/>
</dbReference>
<dbReference type="NCBIfam" id="TIGR01926">
    <property type="entry name" value="peroxid_rel"/>
    <property type="match status" value="1"/>
</dbReference>
<name>A0A9X4M0X6_9ACTN</name>
<dbReference type="InterPro" id="IPR010195">
    <property type="entry name" value="Uncharacterised_peroxidase-rel"/>
</dbReference>
<accession>A0A9X4M0X6</accession>
<keyword evidence="3" id="KW-1185">Reference proteome</keyword>
<keyword evidence="2" id="KW-0575">Peroxidase</keyword>
<gene>
    <name evidence="2" type="ORF">NVS88_15535</name>
</gene>
<dbReference type="InterPro" id="IPR029032">
    <property type="entry name" value="AhpD-like"/>
</dbReference>
<dbReference type="RefSeq" id="WP_332520309.1">
    <property type="nucleotide sequence ID" value="NZ_JANRHA010000010.1"/>
</dbReference>
<dbReference type="Gene3D" id="1.20.1290.10">
    <property type="entry name" value="AhpD-like"/>
    <property type="match status" value="1"/>
</dbReference>
<dbReference type="AlphaFoldDB" id="A0A9X4M0X6"/>
<evidence type="ECO:0000313" key="2">
    <source>
        <dbReference type="EMBL" id="MDG3015973.1"/>
    </source>
</evidence>
<evidence type="ECO:0000259" key="1">
    <source>
        <dbReference type="Pfam" id="PF02627"/>
    </source>
</evidence>
<dbReference type="EMBL" id="JANRHA010000010">
    <property type="protein sequence ID" value="MDG3015973.1"/>
    <property type="molecule type" value="Genomic_DNA"/>
</dbReference>
<dbReference type="Gene3D" id="1.20.5.810">
    <property type="entry name" value="AhpD-like"/>
    <property type="match status" value="1"/>
</dbReference>
<dbReference type="InterPro" id="IPR003779">
    <property type="entry name" value="CMD-like"/>
</dbReference>
<dbReference type="GO" id="GO:0051920">
    <property type="term" value="F:peroxiredoxin activity"/>
    <property type="evidence" value="ECO:0007669"/>
    <property type="project" value="InterPro"/>
</dbReference>
<dbReference type="Proteomes" id="UP001152755">
    <property type="component" value="Unassembled WGS sequence"/>
</dbReference>
<keyword evidence="2" id="KW-0560">Oxidoreductase</keyword>
<evidence type="ECO:0000313" key="3">
    <source>
        <dbReference type="Proteomes" id="UP001152755"/>
    </source>
</evidence>